<proteinExistence type="predicted"/>
<feature type="domain" description="SHOCT" evidence="2">
    <location>
        <begin position="51"/>
        <end position="76"/>
    </location>
</feature>
<keyword evidence="1" id="KW-1133">Transmembrane helix</keyword>
<accession>A0AAU8J627</accession>
<keyword evidence="1" id="KW-0812">Transmembrane</keyword>
<dbReference type="KEGG" id="stac:ABII15_03155"/>
<gene>
    <name evidence="3" type="ORF">ABII15_03155</name>
</gene>
<dbReference type="RefSeq" id="WP_353946946.1">
    <property type="nucleotide sequence ID" value="NZ_CP159534.1"/>
</dbReference>
<organism evidence="3">
    <name type="scientific">Streptomyces tabacisoli</name>
    <dbReference type="NCBI Taxonomy" id="3156398"/>
    <lineage>
        <taxon>Bacteria</taxon>
        <taxon>Bacillati</taxon>
        <taxon>Actinomycetota</taxon>
        <taxon>Actinomycetes</taxon>
        <taxon>Kitasatosporales</taxon>
        <taxon>Streptomycetaceae</taxon>
        <taxon>Streptomyces</taxon>
    </lineage>
</organism>
<evidence type="ECO:0000259" key="2">
    <source>
        <dbReference type="Pfam" id="PF09851"/>
    </source>
</evidence>
<evidence type="ECO:0000313" key="3">
    <source>
        <dbReference type="EMBL" id="XCJ75515.1"/>
    </source>
</evidence>
<dbReference type="AlphaFoldDB" id="A0AAU8J627"/>
<keyword evidence="1" id="KW-0472">Membrane</keyword>
<dbReference type="InterPro" id="IPR018649">
    <property type="entry name" value="SHOCT"/>
</dbReference>
<sequence length="90" mass="10335">MFWNEQAGGWGWFVMSVGMLLFWLLVGVLAVLAFRSLSSPERTVPPRRAAPETILDERFARGDIDEDEYRRRQAVLDGRPAGDGDRLRKR</sequence>
<dbReference type="Pfam" id="PF09851">
    <property type="entry name" value="SHOCT"/>
    <property type="match status" value="1"/>
</dbReference>
<reference evidence="3" key="1">
    <citation type="submission" date="2024-06" db="EMBL/GenBank/DDBJ databases">
        <title>Streptomyces sp. strain HUAS MG91 genome sequences.</title>
        <authorList>
            <person name="Mo P."/>
        </authorList>
    </citation>
    <scope>NUCLEOTIDE SEQUENCE</scope>
    <source>
        <strain evidence="3">HUAS MG91</strain>
    </source>
</reference>
<name>A0AAU8J627_9ACTN</name>
<evidence type="ECO:0000256" key="1">
    <source>
        <dbReference type="SAM" id="Phobius"/>
    </source>
</evidence>
<protein>
    <submittedName>
        <fullName evidence="3">SHOCT domain-containing protein</fullName>
    </submittedName>
</protein>
<feature type="transmembrane region" description="Helical" evidence="1">
    <location>
        <begin position="12"/>
        <end position="34"/>
    </location>
</feature>
<dbReference type="EMBL" id="CP159534">
    <property type="protein sequence ID" value="XCJ75515.1"/>
    <property type="molecule type" value="Genomic_DNA"/>
</dbReference>